<evidence type="ECO:0000313" key="3">
    <source>
        <dbReference type="Proteomes" id="UP000447355"/>
    </source>
</evidence>
<evidence type="ECO:0000313" key="2">
    <source>
        <dbReference type="EMBL" id="MYM98983.1"/>
    </source>
</evidence>
<gene>
    <name evidence="2" type="ORF">GTP90_34585</name>
</gene>
<evidence type="ECO:0000256" key="1">
    <source>
        <dbReference type="SAM" id="MobiDB-lite"/>
    </source>
</evidence>
<proteinExistence type="predicted"/>
<dbReference type="RefSeq" id="WP_161087751.1">
    <property type="nucleotide sequence ID" value="NZ_WWCX01000177.1"/>
</dbReference>
<dbReference type="Proteomes" id="UP000447355">
    <property type="component" value="Unassembled WGS sequence"/>
</dbReference>
<feature type="compositionally biased region" description="Polar residues" evidence="1">
    <location>
        <begin position="712"/>
        <end position="725"/>
    </location>
</feature>
<name>A0A845GX17_9BURK</name>
<feature type="compositionally biased region" description="Low complexity" evidence="1">
    <location>
        <begin position="26"/>
        <end position="36"/>
    </location>
</feature>
<feature type="region of interest" description="Disordered" evidence="1">
    <location>
        <begin position="702"/>
        <end position="725"/>
    </location>
</feature>
<comment type="caution">
    <text evidence="2">The sequence shown here is derived from an EMBL/GenBank/DDBJ whole genome shotgun (WGS) entry which is preliminary data.</text>
</comment>
<organism evidence="2 3">
    <name type="scientific">Duganella vulcania</name>
    <dbReference type="NCBI Taxonomy" id="2692166"/>
    <lineage>
        <taxon>Bacteria</taxon>
        <taxon>Pseudomonadati</taxon>
        <taxon>Pseudomonadota</taxon>
        <taxon>Betaproteobacteria</taxon>
        <taxon>Burkholderiales</taxon>
        <taxon>Oxalobacteraceae</taxon>
        <taxon>Telluria group</taxon>
        <taxon>Duganella</taxon>
    </lineage>
</organism>
<reference evidence="2" key="1">
    <citation type="submission" date="2019-12" db="EMBL/GenBank/DDBJ databases">
        <title>Novel species isolated from a subtropical stream in China.</title>
        <authorList>
            <person name="Lu H."/>
        </authorList>
    </citation>
    <scope>NUCLEOTIDE SEQUENCE [LARGE SCALE GENOMIC DNA]</scope>
    <source>
        <strain evidence="2">FT81W</strain>
    </source>
</reference>
<feature type="region of interest" description="Disordered" evidence="1">
    <location>
        <begin position="15"/>
        <end position="42"/>
    </location>
</feature>
<dbReference type="AlphaFoldDB" id="A0A845GX17"/>
<dbReference type="EMBL" id="WWCX01000177">
    <property type="protein sequence ID" value="MYM98983.1"/>
    <property type="molecule type" value="Genomic_DNA"/>
</dbReference>
<protein>
    <submittedName>
        <fullName evidence="2">Uncharacterized protein</fullName>
    </submittedName>
</protein>
<sequence>MFNGLTPTTRAAHYAGLDSPEDATGPQAAPSAPQQADQERQAGRGGCFHAFVRGLSWMAAGLAHPFQWPRHQPDTHGAHGSRPKPMLANRSSLCTESKRMANNEALRAELSSVLQVTYSRNPAPLASNLANNLLLDLNLHAEERLQHSLEHMPGAVPNIKRMVELIHGKVMADALPEGWQQMSGQALLDKRLELVAARLKPAFEQAGALPRLQEYVSKRSGTDRATQALRQGLEKVLGADAMADVKLLKMLFSQLPYFGGSVQYRLNEQPELEFWIYHLSTLTRDSSRLLKDAPEMPKPIHDYITAEDSRLPVNNQRNLGTGVTEAQWQELPNEIKRKLLKDLVRRLDASNEGQVGAHFARNKERYAALLAEAEVVPAERLGEEIMALWDKLDEDEKKEVFGDIAAIPWSSAHLHAPGTYESGFRISELGEEHHSWVERHPDTKGEPGLQNVAGVFGNVLEVPETAAEKYLAELSKKIPGSEQAVRMARPRAHESGGFLELDQRRYALDELKTEFIEKHGAWHEKAMRNNKPIIGGMSGHTLGYLSLYRDALSQSDAPHNEPSLEYLRALMLAGLVGQKRHHSYDEVMTASVGIGVGEHKLAYRSEASYQDLLQSDEPEIRQAAEQAFEGITGDFTRQGNRSVLDTMCNSTTLNARQQKAFRAEMEPLVGRYHATLAASGSTAGALDGIRTAMEQVIGKHLPHTAEGHGPELQSTWNLPQRSAAS</sequence>
<accession>A0A845GX17</accession>